<accession>A0A410TCM5</accession>
<keyword evidence="1" id="KW-0812">Transmembrane</keyword>
<keyword evidence="3" id="KW-1185">Reference proteome</keyword>
<keyword evidence="1" id="KW-1133">Transmembrane helix</keyword>
<evidence type="ECO:0000256" key="1">
    <source>
        <dbReference type="SAM" id="Phobius"/>
    </source>
</evidence>
<proteinExistence type="predicted"/>
<dbReference type="EMBL" id="MK376957">
    <property type="protein sequence ID" value="QAU06779.1"/>
    <property type="molecule type" value="Genomic_DNA"/>
</dbReference>
<dbReference type="RefSeq" id="YP_009843663.1">
    <property type="nucleotide sequence ID" value="NC_048750.1"/>
</dbReference>
<sequence length="70" mass="7816">MSFKKLTRDPVFYLAIIGAILCVYALILIAKEASANNRLTEECRLVGGQTWDAGEHCIVGDYTVIVKEKR</sequence>
<keyword evidence="1" id="KW-0472">Membrane</keyword>
<organism evidence="2 3">
    <name type="scientific">Gordonia phage Duffington</name>
    <dbReference type="NCBI Taxonomy" id="2507858"/>
    <lineage>
        <taxon>Viruses</taxon>
        <taxon>Duplodnaviria</taxon>
        <taxon>Heunggongvirae</taxon>
        <taxon>Uroviricota</taxon>
        <taxon>Caudoviricetes</taxon>
        <taxon>Deejayvirinae</taxon>
        <taxon>Kenoshavirus</taxon>
        <taxon>Kenoshavirus duffington</taxon>
    </lineage>
</organism>
<dbReference type="KEGG" id="vg:55613954"/>
<evidence type="ECO:0000313" key="3">
    <source>
        <dbReference type="Proteomes" id="UP000290209"/>
    </source>
</evidence>
<evidence type="ECO:0000313" key="2">
    <source>
        <dbReference type="EMBL" id="QAU06779.1"/>
    </source>
</evidence>
<dbReference type="Proteomes" id="UP000290209">
    <property type="component" value="Segment"/>
</dbReference>
<gene>
    <name evidence="2" type="primary">74</name>
    <name evidence="2" type="ORF">SEA_DUFFINGTON_74</name>
</gene>
<protein>
    <submittedName>
        <fullName evidence="2">Uncharacterized protein</fullName>
    </submittedName>
</protein>
<reference evidence="2 3" key="1">
    <citation type="submission" date="2019-01" db="EMBL/GenBank/DDBJ databases">
        <authorList>
            <person name="Fisher A."/>
            <person name="Galvan P."/>
            <person name="Koga A.P."/>
            <person name="Garlena R.A."/>
            <person name="Russell D.A."/>
            <person name="Pope W.H."/>
            <person name="Jacobs-Sera D."/>
            <person name="Hatfull G.F."/>
        </authorList>
    </citation>
    <scope>NUCLEOTIDE SEQUENCE [LARGE SCALE GENOMIC DNA]</scope>
</reference>
<name>A0A410TCM5_9CAUD</name>
<dbReference type="GeneID" id="55613954"/>
<feature type="transmembrane region" description="Helical" evidence="1">
    <location>
        <begin position="12"/>
        <end position="30"/>
    </location>
</feature>